<dbReference type="InterPro" id="IPR036322">
    <property type="entry name" value="WD40_repeat_dom_sf"/>
</dbReference>
<dbReference type="Pfam" id="PF12451">
    <property type="entry name" value="VPS11_C"/>
    <property type="match status" value="1"/>
</dbReference>
<protein>
    <recommendedName>
        <fullName evidence="14">Vacuolar protein sorting protein 11 C-terminal domain-containing protein</fullName>
    </recommendedName>
</protein>
<feature type="compositionally biased region" description="Low complexity" evidence="9">
    <location>
        <begin position="1002"/>
        <end position="1022"/>
    </location>
</feature>
<feature type="region of interest" description="Disordered" evidence="9">
    <location>
        <begin position="875"/>
        <end position="940"/>
    </location>
</feature>
<comment type="caution">
    <text evidence="12">The sequence shown here is derived from an EMBL/GenBank/DDBJ whole genome shotgun (WGS) entry which is preliminary data.</text>
</comment>
<gene>
    <name evidence="12" type="ORF">VaNZ11_015827</name>
</gene>
<dbReference type="PANTHER" id="PTHR23323:SF24">
    <property type="entry name" value="VACUOLAR PROTEIN SORTING-ASSOCIATED PROTEIN 11 HOMOLOG"/>
    <property type="match status" value="1"/>
</dbReference>
<dbReference type="InterPro" id="IPR057307">
    <property type="entry name" value="PEP5_VPS11_N"/>
</dbReference>
<feature type="repeat" description="CHCR" evidence="8">
    <location>
        <begin position="509"/>
        <end position="758"/>
    </location>
</feature>
<dbReference type="CDD" id="cd16688">
    <property type="entry name" value="RING-H2_Vps11"/>
    <property type="match status" value="1"/>
</dbReference>
<feature type="compositionally biased region" description="Low complexity" evidence="9">
    <location>
        <begin position="931"/>
        <end position="940"/>
    </location>
</feature>
<feature type="domain" description="Vacuolar protein sorting protein 11 C-terminal" evidence="10">
    <location>
        <begin position="1277"/>
        <end position="1318"/>
    </location>
</feature>
<sequence>MSFAFKRFNFFQPQQISRHGFPPNASCVVPGGSLLWAGTESGSVCVLDSRLCLVGSFNAHGHKVLEVLWLERRQLLVTVGIEEPGCSSTTVKLWSGEKLVAATAATVDGGGAGGPGGSSGAAGGLVATGPSSPAGIAASMTALKVTKVFGYHAGQQYPESPVTAAAAAEGGSSGTGFAGLTGTSSGGGGGGGGLGASGADASSSLTVALGLASGSVVVLVGEVHAAPAGGTRAKLSHSRRLSARPDEGDLLSVTGLELTGTSDLLSLFAVTESQTLCFHLQTNTKTVLDPQGSPATRCCCLRPGGSLLTVARAEGLYDYTVDTRAGCTVFDGTKQRLTTFGRYLVVVTRDDSSAAASSNLLSGGGLGGGGGGGLGLVGVSPLHVGVGVGAAGGFGSGGVAAGSSCLQLADARTKMLAGTFVLQGLQHVFCAWGAVHAVTAAGVVWSYREIDLAAQLEALLRRSLHKLALDVARARGCGAADEATLANIHQRWGDHLYSKGEYDAAMTQYLETIGQLEPSYVIRRFLDAQRIHNLTAYLELMHERGLATCDHTTLLLNCYTKLKDVSKLDAFIRRGGVSSAAPHTNTATATATTPVSSAGGPAGVDGSPAAAAAAADSSLVRRPRRHLTSAAAAAYAEAATDKAAGVGSSGVAGGSRKQKQADPPAPPAPTPPSPAGAALRFDPDTAIRVLRGAGYAEHALWVADAAGQIDSVLDILLDELVDADEAITYLEMLPRKRRAEALKKYGKALIGMRAEAATGLIMDLCCGPPPGQQGHGGGGVSGGPSYYLASVSDFAHLYSGEPTALMLLCEYILNTNAAVAAAGHTHTHTHTHTHADGASVENDVGVLVPPARAYERLLYHTLLELYLAEHLWQEASQDSNPQPPQPPQPSGQSPWPEKQGKKQQLEGKSPSQPLKPLKHQQHQQQLKEAHPAMATAASPPAAGAIASGSAAAAQQQAAVMPIPTAAVTTATGGEGTARSPTRTAMAGGSEGNGTAPHHLHHGAAGAPGPAARAPVAGPAGSATSPDTEARHVKALDLLARGWPPHVHLPDTSSGATYDMHGPAYDPDHALVLCRLHGFRKGLLFLYDRLRLPREALQVYMSGGDHAGLISGVLKYGDASRGGDPVLWSEVLEYFVTQHDANPPTSDCSAQIMQVVEHVERSGVLPPLVVLQSLSRSRRLPLSLVRGYMERALQRDTAAVARDREAVSRLAAETAALREEVTKLRTQPRLFQNSRCSASGAPLELPVVHFLCGHSFNLRQLGDNDRECPLCGPDQRRVAEIRHSMQAASLQPERFFAELRQATDGFSVVAEHFGRGLMNVTPAAAAAGAAAAVGPPSLLL</sequence>
<dbReference type="Proteomes" id="UP001165090">
    <property type="component" value="Unassembled WGS sequence"/>
</dbReference>
<accession>A0ABQ5SMV9</accession>
<evidence type="ECO:0000259" key="10">
    <source>
        <dbReference type="Pfam" id="PF12451"/>
    </source>
</evidence>
<feature type="compositionally biased region" description="Pro residues" evidence="9">
    <location>
        <begin position="663"/>
        <end position="674"/>
    </location>
</feature>
<dbReference type="InterPro" id="IPR024763">
    <property type="entry name" value="VPS11_C"/>
</dbReference>
<evidence type="ECO:0000256" key="5">
    <source>
        <dbReference type="ARBA" id="ARBA00022833"/>
    </source>
</evidence>
<name>A0ABQ5SMV9_9CHLO</name>
<evidence type="ECO:0000256" key="6">
    <source>
        <dbReference type="ARBA" id="ARBA00022927"/>
    </source>
</evidence>
<evidence type="ECO:0000256" key="7">
    <source>
        <dbReference type="ARBA" id="ARBA00023136"/>
    </source>
</evidence>
<feature type="domain" description="PEP5/VPS11 N-terminal" evidence="11">
    <location>
        <begin position="206"/>
        <end position="449"/>
    </location>
</feature>
<evidence type="ECO:0008006" key="14">
    <source>
        <dbReference type="Google" id="ProtNLM"/>
    </source>
</evidence>
<keyword evidence="3" id="KW-0479">Metal-binding</keyword>
<evidence type="ECO:0000313" key="13">
    <source>
        <dbReference type="Proteomes" id="UP001165090"/>
    </source>
</evidence>
<proteinExistence type="predicted"/>
<feature type="region of interest" description="Disordered" evidence="9">
    <location>
        <begin position="645"/>
        <end position="679"/>
    </location>
</feature>
<dbReference type="InterPro" id="IPR057308">
    <property type="entry name" value="CHCR_PEP5_VPS11"/>
</dbReference>
<dbReference type="InterPro" id="IPR000547">
    <property type="entry name" value="Clathrin_H-chain/VPS_repeat"/>
</dbReference>
<keyword evidence="13" id="KW-1185">Reference proteome</keyword>
<evidence type="ECO:0000256" key="2">
    <source>
        <dbReference type="ARBA" id="ARBA00022448"/>
    </source>
</evidence>
<comment type="subcellular location">
    <subcellularLocation>
        <location evidence="1">Endomembrane system</location>
        <topology evidence="1">Peripheral membrane protein</topology>
    </subcellularLocation>
</comment>
<dbReference type="EMBL" id="BSDZ01000101">
    <property type="protein sequence ID" value="GLI70823.1"/>
    <property type="molecule type" value="Genomic_DNA"/>
</dbReference>
<keyword evidence="4" id="KW-0863">Zinc-finger</keyword>
<feature type="region of interest" description="Disordered" evidence="9">
    <location>
        <begin position="969"/>
        <end position="1027"/>
    </location>
</feature>
<dbReference type="Pfam" id="PF23341">
    <property type="entry name" value="PEP5_VPS11_N"/>
    <property type="match status" value="2"/>
</dbReference>
<dbReference type="PANTHER" id="PTHR23323">
    <property type="entry name" value="VACUOLAR PROTEIN SORTING-ASSOCIATED PROTEIN"/>
    <property type="match status" value="1"/>
</dbReference>
<evidence type="ECO:0000256" key="1">
    <source>
        <dbReference type="ARBA" id="ARBA00004184"/>
    </source>
</evidence>
<keyword evidence="6" id="KW-0653">Protein transport</keyword>
<feature type="compositionally biased region" description="Low complexity" evidence="9">
    <location>
        <begin position="906"/>
        <end position="915"/>
    </location>
</feature>
<evidence type="ECO:0000259" key="11">
    <source>
        <dbReference type="Pfam" id="PF23341"/>
    </source>
</evidence>
<evidence type="ECO:0000256" key="4">
    <source>
        <dbReference type="ARBA" id="ARBA00022771"/>
    </source>
</evidence>
<dbReference type="SUPFAM" id="SSF50978">
    <property type="entry name" value="WD40 repeat-like"/>
    <property type="match status" value="1"/>
</dbReference>
<organism evidence="12 13">
    <name type="scientific">Volvox africanus</name>
    <dbReference type="NCBI Taxonomy" id="51714"/>
    <lineage>
        <taxon>Eukaryota</taxon>
        <taxon>Viridiplantae</taxon>
        <taxon>Chlorophyta</taxon>
        <taxon>core chlorophytes</taxon>
        <taxon>Chlorophyceae</taxon>
        <taxon>CS clade</taxon>
        <taxon>Chlamydomonadales</taxon>
        <taxon>Volvocaceae</taxon>
        <taxon>Volvox</taxon>
    </lineage>
</organism>
<dbReference type="PROSITE" id="PS50236">
    <property type="entry name" value="CHCR"/>
    <property type="match status" value="1"/>
</dbReference>
<evidence type="ECO:0000256" key="9">
    <source>
        <dbReference type="SAM" id="MobiDB-lite"/>
    </source>
</evidence>
<keyword evidence="2" id="KW-0813">Transport</keyword>
<keyword evidence="5" id="KW-0862">Zinc</keyword>
<evidence type="ECO:0000256" key="8">
    <source>
        <dbReference type="PROSITE-ProRule" id="PRU01006"/>
    </source>
</evidence>
<feature type="domain" description="PEP5/VPS11 N-terminal" evidence="11">
    <location>
        <begin position="6"/>
        <end position="102"/>
    </location>
</feature>
<feature type="region of interest" description="Disordered" evidence="9">
    <location>
        <begin position="579"/>
        <end position="608"/>
    </location>
</feature>
<evidence type="ECO:0000313" key="12">
    <source>
        <dbReference type="EMBL" id="GLI70823.1"/>
    </source>
</evidence>
<dbReference type="Pfam" id="PF23356">
    <property type="entry name" value="TPR_PEP5_VPS11"/>
    <property type="match status" value="3"/>
</dbReference>
<reference evidence="12 13" key="1">
    <citation type="journal article" date="2023" name="IScience">
        <title>Expanded male sex-determining region conserved during the evolution of homothallism in the green alga Volvox.</title>
        <authorList>
            <person name="Yamamoto K."/>
            <person name="Matsuzaki R."/>
            <person name="Mahakham W."/>
            <person name="Heman W."/>
            <person name="Sekimoto H."/>
            <person name="Kawachi M."/>
            <person name="Minakuchi Y."/>
            <person name="Toyoda A."/>
            <person name="Nozaki H."/>
        </authorList>
    </citation>
    <scope>NUCLEOTIDE SEQUENCE [LARGE SCALE GENOMIC DNA]</scope>
    <source>
        <strain evidence="12 13">NIES-4468</strain>
    </source>
</reference>
<evidence type="ECO:0000256" key="3">
    <source>
        <dbReference type="ARBA" id="ARBA00022723"/>
    </source>
</evidence>
<keyword evidence="7" id="KW-0472">Membrane</keyword>